<accession>A0A4D8QE41</accession>
<organism evidence="1 2">
    <name type="scientific">Azospirillum brasilense</name>
    <dbReference type="NCBI Taxonomy" id="192"/>
    <lineage>
        <taxon>Bacteria</taxon>
        <taxon>Pseudomonadati</taxon>
        <taxon>Pseudomonadota</taxon>
        <taxon>Alphaproteobacteria</taxon>
        <taxon>Rhodospirillales</taxon>
        <taxon>Azospirillaceae</taxon>
        <taxon>Azospirillum</taxon>
    </lineage>
</organism>
<dbReference type="EMBL" id="CP032337">
    <property type="protein sequence ID" value="QCO07501.1"/>
    <property type="molecule type" value="Genomic_DNA"/>
</dbReference>
<name>A0A4D8QE41_AZOBR</name>
<keyword evidence="1" id="KW-0614">Plasmid</keyword>
<evidence type="ECO:0000313" key="1">
    <source>
        <dbReference type="EMBL" id="QCO07501.1"/>
    </source>
</evidence>
<dbReference type="AlphaFoldDB" id="A0A4D8QE41"/>
<sequence length="188" mass="21676">MPALADGTPTSLNVLIRRARLTPEDTVLVRHADPKANDTRLFNGWRTSDPDFETYYRLQNPRTKPAFEDGRTVLQFIKVPPQFVAKQNARTLFIGAWRCIGRPVPAGTDDVDPYRRENGADYGYVRYPRDRFFMISEMDEFVGRLLIDWGPSERAWRQWAYRRDKTVVSMLDDPLGPFPRSQPPGEAA</sequence>
<gene>
    <name evidence="1" type="ORF">D3867_37085</name>
</gene>
<proteinExistence type="predicted"/>
<geneLocation type="plasmid" evidence="1 2">
    <name>p7</name>
</geneLocation>
<protein>
    <submittedName>
        <fullName evidence="1">Uncharacterized protein</fullName>
    </submittedName>
</protein>
<dbReference type="Proteomes" id="UP000298596">
    <property type="component" value="Plasmid p7"/>
</dbReference>
<evidence type="ECO:0000313" key="2">
    <source>
        <dbReference type="Proteomes" id="UP000298596"/>
    </source>
</evidence>
<reference evidence="1 2" key="1">
    <citation type="submission" date="2018-09" db="EMBL/GenBank/DDBJ databases">
        <title>Whole genome based analysis of evolution and adaptive divergence in Indian and Brazilian strains of Azospirillum brasilense.</title>
        <authorList>
            <person name="Singh C."/>
            <person name="Tripathi A.K."/>
        </authorList>
    </citation>
    <scope>NUCLEOTIDE SEQUENCE [LARGE SCALE GENOMIC DNA]</scope>
    <source>
        <strain evidence="1 2">MTCC4036</strain>
        <plasmid evidence="1 2">p7</plasmid>
    </source>
</reference>